<keyword evidence="11" id="KW-0413">Isomerase</keyword>
<feature type="transmembrane region" description="Helical" evidence="12">
    <location>
        <begin position="12"/>
        <end position="33"/>
    </location>
</feature>
<keyword evidence="15" id="KW-1185">Reference proteome</keyword>
<dbReference type="Gene3D" id="3.10.50.40">
    <property type="match status" value="1"/>
</dbReference>
<evidence type="ECO:0000256" key="11">
    <source>
        <dbReference type="PROSITE-ProRule" id="PRU00278"/>
    </source>
</evidence>
<evidence type="ECO:0000313" key="15">
    <source>
        <dbReference type="Proteomes" id="UP001301442"/>
    </source>
</evidence>
<accession>A0ABZ0GQF5</accession>
<dbReference type="Proteomes" id="UP001301442">
    <property type="component" value="Chromosome"/>
</dbReference>
<dbReference type="SUPFAM" id="SSF109998">
    <property type="entry name" value="Triger factor/SurA peptide-binding domain-like"/>
    <property type="match status" value="1"/>
</dbReference>
<evidence type="ECO:0000256" key="4">
    <source>
        <dbReference type="ARBA" id="ARBA00022692"/>
    </source>
</evidence>
<gene>
    <name evidence="14" type="ORF">RI844_19980</name>
</gene>
<name>A0ABZ0GQF5_9GAMM</name>
<keyword evidence="6 12" id="KW-0472">Membrane</keyword>
<dbReference type="InterPro" id="IPR027304">
    <property type="entry name" value="Trigger_fact/SurA_dom_sf"/>
</dbReference>
<evidence type="ECO:0000313" key="14">
    <source>
        <dbReference type="EMBL" id="WOH37612.1"/>
    </source>
</evidence>
<evidence type="ECO:0000256" key="1">
    <source>
        <dbReference type="ARBA" id="ARBA00004382"/>
    </source>
</evidence>
<evidence type="ECO:0000256" key="10">
    <source>
        <dbReference type="ARBA" id="ARBA00042775"/>
    </source>
</evidence>
<comment type="similarity">
    <text evidence="8">Belongs to the PpiD chaperone family.</text>
</comment>
<evidence type="ECO:0000256" key="2">
    <source>
        <dbReference type="ARBA" id="ARBA00022475"/>
    </source>
</evidence>
<reference evidence="14 15" key="1">
    <citation type="submission" date="2023-09" db="EMBL/GenBank/DDBJ databases">
        <authorList>
            <person name="Qi X."/>
        </authorList>
    </citation>
    <scope>NUCLEOTIDE SEQUENCE [LARGE SCALE GENOMIC DNA]</scope>
    <source>
        <strain evidence="14 15">S1-1</strain>
    </source>
</reference>
<evidence type="ECO:0000256" key="8">
    <source>
        <dbReference type="ARBA" id="ARBA00038408"/>
    </source>
</evidence>
<dbReference type="Pfam" id="PF13624">
    <property type="entry name" value="SurA_N_3"/>
    <property type="match status" value="1"/>
</dbReference>
<dbReference type="EMBL" id="CP136600">
    <property type="protein sequence ID" value="WOH37612.1"/>
    <property type="molecule type" value="Genomic_DNA"/>
</dbReference>
<dbReference type="PANTHER" id="PTHR47529:SF1">
    <property type="entry name" value="PERIPLASMIC CHAPERONE PPID"/>
    <property type="match status" value="1"/>
</dbReference>
<organism evidence="14 15">
    <name type="scientific">Thalassotalea fonticola</name>
    <dbReference type="NCBI Taxonomy" id="3065649"/>
    <lineage>
        <taxon>Bacteria</taxon>
        <taxon>Pseudomonadati</taxon>
        <taxon>Pseudomonadota</taxon>
        <taxon>Gammaproteobacteria</taxon>
        <taxon>Alteromonadales</taxon>
        <taxon>Colwelliaceae</taxon>
        <taxon>Thalassotalea</taxon>
    </lineage>
</organism>
<evidence type="ECO:0000256" key="6">
    <source>
        <dbReference type="ARBA" id="ARBA00023136"/>
    </source>
</evidence>
<dbReference type="PANTHER" id="PTHR47529">
    <property type="entry name" value="PEPTIDYL-PROLYL CIS-TRANS ISOMERASE D"/>
    <property type="match status" value="1"/>
</dbReference>
<keyword evidence="2" id="KW-1003">Cell membrane</keyword>
<evidence type="ECO:0000259" key="13">
    <source>
        <dbReference type="PROSITE" id="PS50198"/>
    </source>
</evidence>
<dbReference type="SUPFAM" id="SSF54534">
    <property type="entry name" value="FKBP-like"/>
    <property type="match status" value="1"/>
</dbReference>
<dbReference type="InterPro" id="IPR052029">
    <property type="entry name" value="PpiD_chaperone"/>
</dbReference>
<dbReference type="PROSITE" id="PS50198">
    <property type="entry name" value="PPIC_PPIASE_2"/>
    <property type="match status" value="1"/>
</dbReference>
<evidence type="ECO:0000256" key="7">
    <source>
        <dbReference type="ARBA" id="ARBA00023186"/>
    </source>
</evidence>
<evidence type="ECO:0000256" key="9">
    <source>
        <dbReference type="ARBA" id="ARBA00040743"/>
    </source>
</evidence>
<comment type="subcellular location">
    <subcellularLocation>
        <location evidence="1">Cell inner membrane</location>
        <topology evidence="1">Single-pass type II membrane protein</topology>
        <orientation evidence="1">Periplasmic side</orientation>
    </subcellularLocation>
</comment>
<keyword evidence="11" id="KW-0697">Rotamase</keyword>
<evidence type="ECO:0000256" key="5">
    <source>
        <dbReference type="ARBA" id="ARBA00022989"/>
    </source>
</evidence>
<proteinExistence type="inferred from homology"/>
<evidence type="ECO:0000256" key="3">
    <source>
        <dbReference type="ARBA" id="ARBA00022519"/>
    </source>
</evidence>
<dbReference type="Pfam" id="PF13616">
    <property type="entry name" value="Rotamase_3"/>
    <property type="match status" value="1"/>
</dbReference>
<feature type="domain" description="PpiC" evidence="13">
    <location>
        <begin position="268"/>
        <end position="366"/>
    </location>
</feature>
<dbReference type="InterPro" id="IPR046357">
    <property type="entry name" value="PPIase_dom_sf"/>
</dbReference>
<keyword evidence="3" id="KW-0997">Cell inner membrane</keyword>
<dbReference type="RefSeq" id="WP_348396399.1">
    <property type="nucleotide sequence ID" value="NZ_CP136600.1"/>
</dbReference>
<keyword evidence="5 12" id="KW-1133">Transmembrane helix</keyword>
<keyword evidence="7" id="KW-0143">Chaperone</keyword>
<keyword evidence="4 12" id="KW-0812">Transmembrane</keyword>
<dbReference type="InterPro" id="IPR000297">
    <property type="entry name" value="PPIase_PpiC"/>
</dbReference>
<dbReference type="Gene3D" id="1.10.4030.10">
    <property type="entry name" value="Porin chaperone SurA, peptide-binding domain"/>
    <property type="match status" value="1"/>
</dbReference>
<sequence>MLERIREGSSGITAKVILGLVIATFVFAGVGSYTNSVDTSAATVNGEKISQQKFDQAYQNQRNRMEQQYGEMFAQLAGNDMYMQSMRSNVLENLINEELLDQNARELNIRISDQQIKEAILAMQEFQVDGVFNNDRYLMVINQAGFYQPSAFRDYLRVDMARRQLMQSVMATEFSMPYQQDLAVKLTNQTRSIRYATITAEQFKATVEVTDEEINQYYQENQSRFATQEQVKVEYISLDIANLKKDVVIEDSEVQAYYDDNLSSYSTTERRRASHILIEFGEDDVAAEQQAKDILAKVNAGDDFAALAKEFSADTFSGENGGDLDWFEQGAMDIEFDKAVFALTKEDNLSDIVKSDFGFHIIKLTDIEEVATKPFADVKTEILAQLTNDQALEVYYDLQTQMAEVAFESPDSLEEAAAVINAEIQTSNWLTRGNNPAPFNNSDVVEVAFSDVVLLDNMNSDVVEVSADQVAMVVRINDHQEATTKPLTEVSEQIKVQLVNNKASLAAQQASESLLSKVLANEDVTVALAATGSSFVAADNITRNGAEVTNNIAKQAFTLAHPTEGQVSAASTLMLSGDYAVIEVLSVTEGVAGDADANVAQQQAMSVSQAVFEGYIANLKENAEITRNLPANSSPLL</sequence>
<protein>
    <recommendedName>
        <fullName evidence="9">Periplasmic chaperone PpiD</fullName>
    </recommendedName>
    <alternativeName>
        <fullName evidence="10">Periplasmic folding chaperone</fullName>
    </alternativeName>
</protein>
<evidence type="ECO:0000256" key="12">
    <source>
        <dbReference type="SAM" id="Phobius"/>
    </source>
</evidence>